<proteinExistence type="predicted"/>
<protein>
    <submittedName>
        <fullName evidence="2">Uncharacterized protein</fullName>
    </submittedName>
</protein>
<keyword evidence="3" id="KW-1185">Reference proteome</keyword>
<dbReference type="Proteomes" id="UP001152622">
    <property type="component" value="Chromosome 5"/>
</dbReference>
<evidence type="ECO:0000256" key="1">
    <source>
        <dbReference type="SAM" id="MobiDB-lite"/>
    </source>
</evidence>
<dbReference type="AlphaFoldDB" id="A0A9Q1FL09"/>
<reference evidence="2" key="1">
    <citation type="journal article" date="2023" name="Science">
        <title>Genome structures resolve the early diversification of teleost fishes.</title>
        <authorList>
            <person name="Parey E."/>
            <person name="Louis A."/>
            <person name="Montfort J."/>
            <person name="Bouchez O."/>
            <person name="Roques C."/>
            <person name="Iampietro C."/>
            <person name="Lluch J."/>
            <person name="Castinel A."/>
            <person name="Donnadieu C."/>
            <person name="Desvignes T."/>
            <person name="Floi Bucao C."/>
            <person name="Jouanno E."/>
            <person name="Wen M."/>
            <person name="Mejri S."/>
            <person name="Dirks R."/>
            <person name="Jansen H."/>
            <person name="Henkel C."/>
            <person name="Chen W.J."/>
            <person name="Zahm M."/>
            <person name="Cabau C."/>
            <person name="Klopp C."/>
            <person name="Thompson A.W."/>
            <person name="Robinson-Rechavi M."/>
            <person name="Braasch I."/>
            <person name="Lecointre G."/>
            <person name="Bobe J."/>
            <person name="Postlethwait J.H."/>
            <person name="Berthelot C."/>
            <person name="Roest Crollius H."/>
            <person name="Guiguen Y."/>
        </authorList>
    </citation>
    <scope>NUCLEOTIDE SEQUENCE</scope>
    <source>
        <strain evidence="2">WJC10195</strain>
    </source>
</reference>
<dbReference type="EMBL" id="JAINUF010000005">
    <property type="protein sequence ID" value="KAJ8360733.1"/>
    <property type="molecule type" value="Genomic_DNA"/>
</dbReference>
<evidence type="ECO:0000313" key="2">
    <source>
        <dbReference type="EMBL" id="KAJ8360733.1"/>
    </source>
</evidence>
<dbReference type="PANTHER" id="PTHR35257">
    <property type="entry name" value="TRANSMEMBRANE PROTEIN 82"/>
    <property type="match status" value="1"/>
</dbReference>
<evidence type="ECO:0000313" key="3">
    <source>
        <dbReference type="Proteomes" id="UP001152622"/>
    </source>
</evidence>
<dbReference type="PANTHER" id="PTHR35257:SF1">
    <property type="entry name" value="TRANSMEMBRANE PROTEIN 82"/>
    <property type="match status" value="1"/>
</dbReference>
<sequence length="304" mass="32966">MSFHCAGVESAARARGCMCGVSVLCSLMRIQLFLKATSNEEGYGKKQSGTKAWAKSSLGGTLQFWFITGLLGLIGPRVASLWVLEFCLRATSARITTRIGGGATPFAQPADGGRAELAARQPERAVVAPRGSAVPAAQLPAVLWRVHDAPGIGPHPPAPSVPRRGYSIRGSRRGRYLYCQPPLPVCSKRLPVLDSAHYMLRLLVVYMQEEQHRRPGGEVLLHTAVVRLGALLGLMLMLGTWADVTHLILCFLGEAACLIPSQDLLDCMPEEEGDESLKEPPRRWRTDSRPATPPELATPTSKEL</sequence>
<dbReference type="InterPro" id="IPR031648">
    <property type="entry name" value="TMEM82"/>
</dbReference>
<accession>A0A9Q1FL09</accession>
<dbReference type="OrthoDB" id="9943056at2759"/>
<dbReference type="Pfam" id="PF15816">
    <property type="entry name" value="TMEM82"/>
    <property type="match status" value="2"/>
</dbReference>
<comment type="caution">
    <text evidence="2">The sequence shown here is derived from an EMBL/GenBank/DDBJ whole genome shotgun (WGS) entry which is preliminary data.</text>
</comment>
<feature type="region of interest" description="Disordered" evidence="1">
    <location>
        <begin position="270"/>
        <end position="304"/>
    </location>
</feature>
<organism evidence="2 3">
    <name type="scientific">Synaphobranchus kaupii</name>
    <name type="common">Kaup's arrowtooth eel</name>
    <dbReference type="NCBI Taxonomy" id="118154"/>
    <lineage>
        <taxon>Eukaryota</taxon>
        <taxon>Metazoa</taxon>
        <taxon>Chordata</taxon>
        <taxon>Craniata</taxon>
        <taxon>Vertebrata</taxon>
        <taxon>Euteleostomi</taxon>
        <taxon>Actinopterygii</taxon>
        <taxon>Neopterygii</taxon>
        <taxon>Teleostei</taxon>
        <taxon>Anguilliformes</taxon>
        <taxon>Synaphobranchidae</taxon>
        <taxon>Synaphobranchus</taxon>
    </lineage>
</organism>
<name>A0A9Q1FL09_SYNKA</name>
<gene>
    <name evidence="2" type="ORF">SKAU_G00172580</name>
</gene>
<feature type="compositionally biased region" description="Basic and acidic residues" evidence="1">
    <location>
        <begin position="275"/>
        <end position="288"/>
    </location>
</feature>